<organism evidence="14 15">
    <name type="scientific">Botryosphaeria dothidea</name>
    <dbReference type="NCBI Taxonomy" id="55169"/>
    <lineage>
        <taxon>Eukaryota</taxon>
        <taxon>Fungi</taxon>
        <taxon>Dikarya</taxon>
        <taxon>Ascomycota</taxon>
        <taxon>Pezizomycotina</taxon>
        <taxon>Dothideomycetes</taxon>
        <taxon>Dothideomycetes incertae sedis</taxon>
        <taxon>Botryosphaeriales</taxon>
        <taxon>Botryosphaeriaceae</taxon>
        <taxon>Botryosphaeria</taxon>
    </lineage>
</organism>
<dbReference type="OrthoDB" id="6349953at2759"/>
<keyword evidence="2 12" id="KW-0489">Methyltransferase</keyword>
<comment type="caution">
    <text evidence="14">The sequence shown here is derived from an EMBL/GenBank/DDBJ whole genome shotgun (WGS) entry which is preliminary data.</text>
</comment>
<dbReference type="EC" id="2.1.1.216" evidence="7"/>
<feature type="compositionally biased region" description="Basic and acidic residues" evidence="13">
    <location>
        <begin position="644"/>
        <end position="685"/>
    </location>
</feature>
<dbReference type="AlphaFoldDB" id="A0A8H4ISQ4"/>
<evidence type="ECO:0000256" key="3">
    <source>
        <dbReference type="ARBA" id="ARBA00022679"/>
    </source>
</evidence>
<protein>
    <recommendedName>
        <fullName evidence="7">tRNA (guanine(26)-N(2))-dimethyltransferase</fullName>
        <ecNumber evidence="7">2.1.1.216</ecNumber>
    </recommendedName>
    <alternativeName>
        <fullName evidence="10">tRNA 2,2-dimethylguanosine-26 methyltransferase</fullName>
    </alternativeName>
    <alternativeName>
        <fullName evidence="9">tRNA(guanine-26,N(2)-N(2)) methyltransferase</fullName>
    </alternativeName>
    <alternativeName>
        <fullName evidence="11">tRNA(m(2,2)G26)dimethyltransferase</fullName>
    </alternativeName>
</protein>
<dbReference type="PROSITE" id="PS51626">
    <property type="entry name" value="SAM_MT_TRM1"/>
    <property type="match status" value="1"/>
</dbReference>
<dbReference type="Gene3D" id="3.40.50.150">
    <property type="entry name" value="Vaccinia Virus protein VP39"/>
    <property type="match status" value="1"/>
</dbReference>
<feature type="region of interest" description="Disordered" evidence="13">
    <location>
        <begin position="43"/>
        <end position="70"/>
    </location>
</feature>
<dbReference type="GO" id="GO:0000049">
    <property type="term" value="F:tRNA binding"/>
    <property type="evidence" value="ECO:0007669"/>
    <property type="project" value="UniProtKB-UniRule"/>
</dbReference>
<dbReference type="GO" id="GO:0160104">
    <property type="term" value="F:tRNA (guanine(26)-N2)-dimethyltransferase activity"/>
    <property type="evidence" value="ECO:0007669"/>
    <property type="project" value="UniProtKB-EC"/>
</dbReference>
<feature type="region of interest" description="Disordered" evidence="13">
    <location>
        <begin position="96"/>
        <end position="195"/>
    </location>
</feature>
<dbReference type="InterPro" id="IPR002905">
    <property type="entry name" value="Trm1"/>
</dbReference>
<evidence type="ECO:0000256" key="6">
    <source>
        <dbReference type="ARBA" id="ARBA00022884"/>
    </source>
</evidence>
<feature type="compositionally biased region" description="Basic and acidic residues" evidence="13">
    <location>
        <begin position="619"/>
        <end position="633"/>
    </location>
</feature>
<dbReference type="Pfam" id="PF02005">
    <property type="entry name" value="TRM"/>
    <property type="match status" value="2"/>
</dbReference>
<evidence type="ECO:0000313" key="14">
    <source>
        <dbReference type="EMBL" id="KAF4306720.1"/>
    </source>
</evidence>
<feature type="compositionally biased region" description="Basic and acidic residues" evidence="13">
    <location>
        <begin position="152"/>
        <end position="170"/>
    </location>
</feature>
<evidence type="ECO:0000313" key="15">
    <source>
        <dbReference type="Proteomes" id="UP000572817"/>
    </source>
</evidence>
<evidence type="ECO:0000256" key="10">
    <source>
        <dbReference type="ARBA" id="ARBA00082896"/>
    </source>
</evidence>
<dbReference type="EMBL" id="WWBZ02000033">
    <property type="protein sequence ID" value="KAF4306720.1"/>
    <property type="molecule type" value="Genomic_DNA"/>
</dbReference>
<dbReference type="GO" id="GO:0002940">
    <property type="term" value="P:tRNA N2-guanine methylation"/>
    <property type="evidence" value="ECO:0007669"/>
    <property type="project" value="TreeGrafter"/>
</dbReference>
<dbReference type="PANTHER" id="PTHR10631">
    <property type="entry name" value="N 2 ,N 2 -DIMETHYLGUANOSINE TRNA METHYLTRANSFERASE"/>
    <property type="match status" value="1"/>
</dbReference>
<dbReference type="InterPro" id="IPR042296">
    <property type="entry name" value="tRNA_met_Trm1_C"/>
</dbReference>
<feature type="compositionally biased region" description="Basic and acidic residues" evidence="13">
    <location>
        <begin position="52"/>
        <end position="64"/>
    </location>
</feature>
<evidence type="ECO:0000256" key="13">
    <source>
        <dbReference type="SAM" id="MobiDB-lite"/>
    </source>
</evidence>
<evidence type="ECO:0000256" key="9">
    <source>
        <dbReference type="ARBA" id="ARBA00077143"/>
    </source>
</evidence>
<evidence type="ECO:0000256" key="8">
    <source>
        <dbReference type="ARBA" id="ARBA00051897"/>
    </source>
</evidence>
<keyword evidence="1 12" id="KW-0820">tRNA-binding</keyword>
<evidence type="ECO:0000256" key="2">
    <source>
        <dbReference type="ARBA" id="ARBA00022603"/>
    </source>
</evidence>
<feature type="compositionally biased region" description="Basic residues" evidence="13">
    <location>
        <begin position="686"/>
        <end position="695"/>
    </location>
</feature>
<evidence type="ECO:0000256" key="12">
    <source>
        <dbReference type="PROSITE-ProRule" id="PRU00958"/>
    </source>
</evidence>
<feature type="region of interest" description="Disordered" evidence="13">
    <location>
        <begin position="1"/>
        <end position="25"/>
    </location>
</feature>
<dbReference type="InterPro" id="IPR029063">
    <property type="entry name" value="SAM-dependent_MTases_sf"/>
</dbReference>
<feature type="region of interest" description="Disordered" evidence="13">
    <location>
        <begin position="619"/>
        <end position="717"/>
    </location>
</feature>
<reference evidence="14" key="1">
    <citation type="submission" date="2020-04" db="EMBL/GenBank/DDBJ databases">
        <title>Genome Assembly and Annotation of Botryosphaeria dothidea sdau 11-99, a Latent Pathogen of Apple Fruit Ring Rot in China.</title>
        <authorList>
            <person name="Yu C."/>
            <person name="Diao Y."/>
            <person name="Lu Q."/>
            <person name="Zhao J."/>
            <person name="Cui S."/>
            <person name="Peng C."/>
            <person name="He B."/>
            <person name="Liu H."/>
        </authorList>
    </citation>
    <scope>NUCLEOTIDE SEQUENCE [LARGE SCALE GENOMIC DNA]</scope>
    <source>
        <strain evidence="14">Sdau11-99</strain>
    </source>
</reference>
<dbReference type="FunFam" id="3.30.56.70:FF:000001">
    <property type="entry name" value="tRNA (guanine(26)-N(2))-dimethyltransferase"/>
    <property type="match status" value="1"/>
</dbReference>
<name>A0A8H4ISQ4_9PEZI</name>
<feature type="compositionally biased region" description="Basic and acidic residues" evidence="13">
    <location>
        <begin position="119"/>
        <end position="137"/>
    </location>
</feature>
<keyword evidence="3 12" id="KW-0808">Transferase</keyword>
<sequence>MADTAAASSVPASLSDPPRPGQRVLHDGTEYTTVKEGKAHVLFPLNAATSTDPKKQGKHDENEQKQSVFYNPIQQFNRDLSVLAIRAYGEDAIAAKVRKHQREQQRDKKRSDKKRKARAEHEAAGEAQDSKRSKVDNGAEIGVVEEDAADNNEGKTANKIEGMAEDKVEDANAETTEQTSADAQKEPVANGSSKGPKFRILDALSASGLRALRYAYEIPFTTSVTANDLSPSAIEAMKLNIKHNKLEDKITPTVGNAVAHMYQFVGQEGIGGPGHRYDVIDLDPYGTAVPFLDAAVQAVADGGLLCVTCTDAGVFASTGYVEKAYSLYGGLPVKGLHSHEGGLRLILYAISTAAAKYGIAIEPLLSLSIDFYARVFVRVRKSPAEVKFLAGKQMLVYNCDSGCGSWTTQPMARNLVSKGKNGSEYYKYGFAQGPTATSHCHHCGFKTHLCGPVWGGPLHNPAFIEKILSYLPDVDRDTYHTTERIEGMLRTAHEELLFDNFEPYVANPNNPSPSETAKEDIVDEIPRLNPLLVDHHPFYLNVSHLAKIMHSQAPPEAAFKGALRKLGYRATRSHCKPAMIKTDAPWEVIWEVMREWVRQKSPVEDAKYRINTPGRGIWEKRRQVTETAKKADGEQSAQNEGEGEDKKGEEKDDEMKDAEKMDVDEKKDEPEKKDDGDEKEHEKKNDKKRRKKKGKRNDGDISEEGEGVDVTTEGAKAKQDWSLEKLHQLDIVFDEKLGKDKDDKKLVRYQMNPRANWGPMNRAK</sequence>
<dbReference type="GO" id="GO:0005634">
    <property type="term" value="C:nucleus"/>
    <property type="evidence" value="ECO:0007669"/>
    <property type="project" value="TreeGrafter"/>
</dbReference>
<gene>
    <name evidence="14" type="ORF">GTA08_BOTSDO05578</name>
</gene>
<evidence type="ECO:0000256" key="7">
    <source>
        <dbReference type="ARBA" id="ARBA00039099"/>
    </source>
</evidence>
<keyword evidence="4 12" id="KW-0949">S-adenosyl-L-methionine</keyword>
<dbReference type="Proteomes" id="UP000572817">
    <property type="component" value="Unassembled WGS sequence"/>
</dbReference>
<comment type="catalytic activity">
    <reaction evidence="8">
        <text>guanosine(26) in tRNA + 2 S-adenosyl-L-methionine = N(2)-dimethylguanosine(26) in tRNA + 2 S-adenosyl-L-homocysteine + 2 H(+)</text>
        <dbReference type="Rhea" id="RHEA:43140"/>
        <dbReference type="Rhea" id="RHEA-COMP:10359"/>
        <dbReference type="Rhea" id="RHEA-COMP:10360"/>
        <dbReference type="ChEBI" id="CHEBI:15378"/>
        <dbReference type="ChEBI" id="CHEBI:57856"/>
        <dbReference type="ChEBI" id="CHEBI:59789"/>
        <dbReference type="ChEBI" id="CHEBI:74269"/>
        <dbReference type="ChEBI" id="CHEBI:74513"/>
        <dbReference type="EC" id="2.1.1.216"/>
    </reaction>
</comment>
<proteinExistence type="inferred from homology"/>
<keyword evidence="6 12" id="KW-0694">RNA-binding</keyword>
<evidence type="ECO:0000256" key="4">
    <source>
        <dbReference type="ARBA" id="ARBA00022691"/>
    </source>
</evidence>
<feature type="compositionally biased region" description="Polar residues" evidence="13">
    <location>
        <begin position="173"/>
        <end position="182"/>
    </location>
</feature>
<evidence type="ECO:0000256" key="1">
    <source>
        <dbReference type="ARBA" id="ARBA00022555"/>
    </source>
</evidence>
<accession>A0A8H4ISQ4</accession>
<evidence type="ECO:0000256" key="5">
    <source>
        <dbReference type="ARBA" id="ARBA00022694"/>
    </source>
</evidence>
<keyword evidence="15" id="KW-1185">Reference proteome</keyword>
<dbReference type="PANTHER" id="PTHR10631:SF3">
    <property type="entry name" value="TRNA (GUANINE(26)-N(2))-DIMETHYLTRANSFERASE"/>
    <property type="match status" value="1"/>
</dbReference>
<keyword evidence="5 12" id="KW-0819">tRNA processing</keyword>
<dbReference type="CDD" id="cd02440">
    <property type="entry name" value="AdoMet_MTases"/>
    <property type="match status" value="1"/>
</dbReference>
<comment type="similarity">
    <text evidence="12">Belongs to the class I-like SAM-binding methyltransferase superfamily. Trm1 family.</text>
</comment>
<dbReference type="SUPFAM" id="SSF53335">
    <property type="entry name" value="S-adenosyl-L-methionine-dependent methyltransferases"/>
    <property type="match status" value="1"/>
</dbReference>
<dbReference type="Gene3D" id="3.30.56.70">
    <property type="entry name" value="N2,N2-dimethylguanosine tRNA methyltransferase, C-terminal domain"/>
    <property type="match status" value="1"/>
</dbReference>
<evidence type="ECO:0000256" key="11">
    <source>
        <dbReference type="ARBA" id="ARBA00083299"/>
    </source>
</evidence>
<feature type="compositionally biased region" description="Polar residues" evidence="13">
    <location>
        <begin position="1"/>
        <end position="12"/>
    </location>
</feature>